<protein>
    <submittedName>
        <fullName evidence="4">Maltodextrin ABC transporter, substrate-binding protein MdxE</fullName>
    </submittedName>
</protein>
<gene>
    <name evidence="4" type="ORF">AVDCRST_MAG05-4690</name>
</gene>
<dbReference type="Pfam" id="PF01547">
    <property type="entry name" value="SBP_bac_1"/>
    <property type="match status" value="1"/>
</dbReference>
<dbReference type="PANTHER" id="PTHR43649">
    <property type="entry name" value="ARABINOSE-BINDING PROTEIN-RELATED"/>
    <property type="match status" value="1"/>
</dbReference>
<comment type="similarity">
    <text evidence="1">Belongs to the bacterial solute-binding protein 1 family.</text>
</comment>
<evidence type="ECO:0000256" key="3">
    <source>
        <dbReference type="ARBA" id="ARBA00022729"/>
    </source>
</evidence>
<organism evidence="4">
    <name type="scientific">uncultured Rubrobacteraceae bacterium</name>
    <dbReference type="NCBI Taxonomy" id="349277"/>
    <lineage>
        <taxon>Bacteria</taxon>
        <taxon>Bacillati</taxon>
        <taxon>Actinomycetota</taxon>
        <taxon>Rubrobacteria</taxon>
        <taxon>Rubrobacterales</taxon>
        <taxon>Rubrobacteraceae</taxon>
        <taxon>environmental samples</taxon>
    </lineage>
</organism>
<dbReference type="SUPFAM" id="SSF53850">
    <property type="entry name" value="Periplasmic binding protein-like II"/>
    <property type="match status" value="1"/>
</dbReference>
<accession>A0A6J4TYP8</accession>
<evidence type="ECO:0000313" key="4">
    <source>
        <dbReference type="EMBL" id="CAA9534185.1"/>
    </source>
</evidence>
<name>A0A6J4TYP8_9ACTN</name>
<dbReference type="PROSITE" id="PS51318">
    <property type="entry name" value="TAT"/>
    <property type="match status" value="1"/>
</dbReference>
<dbReference type="AlphaFoldDB" id="A0A6J4TYP8"/>
<proteinExistence type="inferred from homology"/>
<dbReference type="Gene3D" id="3.40.190.10">
    <property type="entry name" value="Periplasmic binding protein-like II"/>
    <property type="match status" value="2"/>
</dbReference>
<keyword evidence="3" id="KW-0732">Signal</keyword>
<dbReference type="InterPro" id="IPR050490">
    <property type="entry name" value="Bact_solute-bd_prot1"/>
</dbReference>
<dbReference type="PANTHER" id="PTHR43649:SF34">
    <property type="entry name" value="ABC TRANSPORTER PERIPLASMIC-BINDING PROTEIN YCJN-RELATED"/>
    <property type="match status" value="1"/>
</dbReference>
<evidence type="ECO:0000256" key="2">
    <source>
        <dbReference type="ARBA" id="ARBA00022448"/>
    </source>
</evidence>
<dbReference type="InterPro" id="IPR006311">
    <property type="entry name" value="TAT_signal"/>
</dbReference>
<dbReference type="CDD" id="cd14750">
    <property type="entry name" value="PBP2_TMBP"/>
    <property type="match status" value="1"/>
</dbReference>
<evidence type="ECO:0000256" key="1">
    <source>
        <dbReference type="ARBA" id="ARBA00008520"/>
    </source>
</evidence>
<keyword evidence="2" id="KW-0813">Transport</keyword>
<sequence length="444" mass="48388">MRRARNGGARFSRGHFLKMGGTGLAGAALLGSGALAGCGGSGGAEGDDIVFSWGHDDTGVLPKMIDAFNKQSDGFKVNYREMPSDTGEYFDQLRTQFQAGASDIDVIGGDVIWPAQFAGNGYIADLSDRFTDSDEFLPGPMAAMRYEDGIFGVPWYTDAGLLYYRKDLLEKAGFSGPPKTWEELIEQAKKAQQDEGLPFGFVFQGAEYEGGVCNGLEYIWTHGGDVLDPNDPSKVVVESPESVAGLTTERAMIENGVTTRAVLQYQEDESHGAFVRGDSVFLRNWPYVYALLSDPKESKIKPDQVGIAAMPVEGAPSASALGGWNFLMNANSEKQDQAWEFIRWMTEPEQLKRNALEGSKLPVRRELYEDQEILDNVPVARLGKDVIIQNARPRPVSPVYSDISLEMAEKFSASISGEMSPEDAVSALQQEMTSLVKQGEQAAG</sequence>
<dbReference type="InterPro" id="IPR006059">
    <property type="entry name" value="SBP"/>
</dbReference>
<dbReference type="EMBL" id="CADCVM010000508">
    <property type="protein sequence ID" value="CAA9534185.1"/>
    <property type="molecule type" value="Genomic_DNA"/>
</dbReference>
<reference evidence="4" key="1">
    <citation type="submission" date="2020-02" db="EMBL/GenBank/DDBJ databases">
        <authorList>
            <person name="Meier V. D."/>
        </authorList>
    </citation>
    <scope>NUCLEOTIDE SEQUENCE</scope>
    <source>
        <strain evidence="4">AVDCRST_MAG05</strain>
    </source>
</reference>